<dbReference type="PANTHER" id="PTHR38926:SF5">
    <property type="entry name" value="F-BOX AND LEUCINE-RICH REPEAT PROTEIN 6"/>
    <property type="match status" value="1"/>
</dbReference>
<evidence type="ECO:0000313" key="2">
    <source>
        <dbReference type="Proteomes" id="UP001222325"/>
    </source>
</evidence>
<protein>
    <recommendedName>
        <fullName evidence="3">F-box domain-containing protein</fullName>
    </recommendedName>
</protein>
<dbReference type="EMBL" id="JARJCN010000069">
    <property type="protein sequence ID" value="KAJ7078037.1"/>
    <property type="molecule type" value="Genomic_DNA"/>
</dbReference>
<dbReference type="AlphaFoldDB" id="A0AAD6XKS6"/>
<organism evidence="1 2">
    <name type="scientific">Mycena belliarum</name>
    <dbReference type="NCBI Taxonomy" id="1033014"/>
    <lineage>
        <taxon>Eukaryota</taxon>
        <taxon>Fungi</taxon>
        <taxon>Dikarya</taxon>
        <taxon>Basidiomycota</taxon>
        <taxon>Agaricomycotina</taxon>
        <taxon>Agaricomycetes</taxon>
        <taxon>Agaricomycetidae</taxon>
        <taxon>Agaricales</taxon>
        <taxon>Marasmiineae</taxon>
        <taxon>Mycenaceae</taxon>
        <taxon>Mycena</taxon>
    </lineage>
</organism>
<dbReference type="SUPFAM" id="SSF52047">
    <property type="entry name" value="RNI-like"/>
    <property type="match status" value="1"/>
</dbReference>
<evidence type="ECO:0000313" key="1">
    <source>
        <dbReference type="EMBL" id="KAJ7078037.1"/>
    </source>
</evidence>
<dbReference type="Proteomes" id="UP001222325">
    <property type="component" value="Unassembled WGS sequence"/>
</dbReference>
<reference evidence="1" key="1">
    <citation type="submission" date="2023-03" db="EMBL/GenBank/DDBJ databases">
        <title>Massive genome expansion in bonnet fungi (Mycena s.s.) driven by repeated elements and novel gene families across ecological guilds.</title>
        <authorList>
            <consortium name="Lawrence Berkeley National Laboratory"/>
            <person name="Harder C.B."/>
            <person name="Miyauchi S."/>
            <person name="Viragh M."/>
            <person name="Kuo A."/>
            <person name="Thoen E."/>
            <person name="Andreopoulos B."/>
            <person name="Lu D."/>
            <person name="Skrede I."/>
            <person name="Drula E."/>
            <person name="Henrissat B."/>
            <person name="Morin E."/>
            <person name="Kohler A."/>
            <person name="Barry K."/>
            <person name="LaButti K."/>
            <person name="Morin E."/>
            <person name="Salamov A."/>
            <person name="Lipzen A."/>
            <person name="Mereny Z."/>
            <person name="Hegedus B."/>
            <person name="Baldrian P."/>
            <person name="Stursova M."/>
            <person name="Weitz H."/>
            <person name="Taylor A."/>
            <person name="Grigoriev I.V."/>
            <person name="Nagy L.G."/>
            <person name="Martin F."/>
            <person name="Kauserud H."/>
        </authorList>
    </citation>
    <scope>NUCLEOTIDE SEQUENCE</scope>
    <source>
        <strain evidence="1">CBHHK173m</strain>
    </source>
</reference>
<dbReference type="Gene3D" id="3.80.10.10">
    <property type="entry name" value="Ribonuclease Inhibitor"/>
    <property type="match status" value="1"/>
</dbReference>
<gene>
    <name evidence="1" type="ORF">B0H15DRAFT_540913</name>
</gene>
<evidence type="ECO:0008006" key="3">
    <source>
        <dbReference type="Google" id="ProtNLM"/>
    </source>
</evidence>
<dbReference type="InterPro" id="IPR036047">
    <property type="entry name" value="F-box-like_dom_sf"/>
</dbReference>
<sequence length="491" mass="54965">MNPKFAALLRSNCAPTVMQTSEIRCLLESSELSQLRELSVHPDELPDLLRSLRGTLSLIRTFPAELLGRVFIFCRDNSNASKHSTLDPREAPMILGHVCRHWRSVAYNTPRLWDMVYLSNLASPDLPFDSSIVHDILAHSRHLPLEISLKYETRPESFSDALACFDTLRASHERLRTLTMYLLNPEFDILPREKVFPVLSSIDIKIDYRIVGENLNRDATVSGTLEGFSSAPALRSLRLEANFTPEDILISTFPWSQLTHLELYIRTEYTVARDVIIQCPALEEVALVGSFGSGADLPLHTHHLRTLSLHIFGDGPDVVLGAFVLPHLESLSLQSELPQAVHAIPALMALHERSRFSLVHLKLSMELSPVDVALLLRTLSSLRTLSIRGSSITDHHFALFNLSSRPLRHPRLETLTIGYLNVALDGAVVAEMAETLAPDAARIDAPFPALRELRLVRGRSEYTNPVFSEDVDARLDTLRATGFLDDSIESR</sequence>
<dbReference type="InterPro" id="IPR032675">
    <property type="entry name" value="LRR_dom_sf"/>
</dbReference>
<comment type="caution">
    <text evidence="1">The sequence shown here is derived from an EMBL/GenBank/DDBJ whole genome shotgun (WGS) entry which is preliminary data.</text>
</comment>
<proteinExistence type="predicted"/>
<dbReference type="SUPFAM" id="SSF81383">
    <property type="entry name" value="F-box domain"/>
    <property type="match status" value="1"/>
</dbReference>
<keyword evidence="2" id="KW-1185">Reference proteome</keyword>
<accession>A0AAD6XKS6</accession>
<dbReference type="PANTHER" id="PTHR38926">
    <property type="entry name" value="F-BOX DOMAIN CONTAINING PROTEIN, EXPRESSED"/>
    <property type="match status" value="1"/>
</dbReference>
<name>A0AAD6XKS6_9AGAR</name>